<dbReference type="HOGENOM" id="CLU_035904_2_0_9"/>
<dbReference type="Pfam" id="PF13482">
    <property type="entry name" value="RNase_H_2"/>
    <property type="match status" value="1"/>
</dbReference>
<keyword evidence="4" id="KW-1185">Reference proteome</keyword>
<dbReference type="eggNOG" id="COG3359">
    <property type="taxonomic scope" value="Bacteria"/>
</dbReference>
<reference evidence="3 4" key="1">
    <citation type="journal article" date="2015" name="BMC Genomics">
        <title>Transcriptome analysis of thermophilic methylotrophic Bacillus methanolicus MGA3 using RNA-sequencing provides detailed insights into its previously uncharted transcriptional landscape.</title>
        <authorList>
            <person name="Irla M."/>
            <person name="Neshat A."/>
            <person name="Brautaset T."/>
            <person name="Ruckert C."/>
            <person name="Kalinowski J."/>
            <person name="Wendisch V.F."/>
        </authorList>
    </citation>
    <scope>NUCLEOTIDE SEQUENCE [LARGE SCALE GENOMIC DNA]</scope>
    <source>
        <strain evidence="4">MGA3 / ATCC 53907</strain>
    </source>
</reference>
<dbReference type="GO" id="GO:0003676">
    <property type="term" value="F:nucleic acid binding"/>
    <property type="evidence" value="ECO:0007669"/>
    <property type="project" value="InterPro"/>
</dbReference>
<dbReference type="InterPro" id="IPR036397">
    <property type="entry name" value="RNaseH_sf"/>
</dbReference>
<organism evidence="3 4">
    <name type="scientific">Bacillus methanolicus (strain MGA3 / ATCC 53907)</name>
    <dbReference type="NCBI Taxonomy" id="796606"/>
    <lineage>
        <taxon>Bacteria</taxon>
        <taxon>Bacillati</taxon>
        <taxon>Bacillota</taxon>
        <taxon>Bacilli</taxon>
        <taxon>Bacillales</taxon>
        <taxon>Bacillaceae</taxon>
        <taxon>Bacillus</taxon>
    </lineage>
</organism>
<dbReference type="InterPro" id="IPR011990">
    <property type="entry name" value="TPR-like_helical_dom_sf"/>
</dbReference>
<dbReference type="InterPro" id="IPR012337">
    <property type="entry name" value="RNaseH-like_sf"/>
</dbReference>
<dbReference type="SUPFAM" id="SSF81901">
    <property type="entry name" value="HCP-like"/>
    <property type="match status" value="1"/>
</dbReference>
<dbReference type="EMBL" id="CP007739">
    <property type="protein sequence ID" value="AIE60498.1"/>
    <property type="molecule type" value="Genomic_DNA"/>
</dbReference>
<dbReference type="Gene3D" id="1.25.40.10">
    <property type="entry name" value="Tetratricopeptide repeat domain"/>
    <property type="match status" value="1"/>
</dbReference>
<feature type="domain" description="YprB ribonuclease H-like" evidence="2">
    <location>
        <begin position="102"/>
        <end position="270"/>
    </location>
</feature>
<evidence type="ECO:0000256" key="1">
    <source>
        <dbReference type="SAM" id="Coils"/>
    </source>
</evidence>
<name>A0A068LU47_BACMM</name>
<accession>A0A068LU47</accession>
<sequence>MMTLKNKLNRLKSHLVREEKSIQNEKQTVMEIPYLDEWKKENTSPFFFDDSYCFVREVAYPLSYQHGKYRFSDFIEAVHAWNHSDISHPLSAAGYEPDDLFFFDTETTGLGGGTGNTIFLLGHASVSGSNIILKQHILPHPGAEIPLYQSFLENVDYRTLVTYNGKSFDWPQVKTRHTLIREHVPKLPPFGHFDLYHAAKRIWKHKLENIKLSTVEKEILEIERKDDIPGFLAPMIYFDFVERKNPEGMFGILKHNELDILSLITLYTHLSYQLLGLDANQTKKETYEVGRWYQALGDSKLAQNVFSQLAEQTGPEAISAKLALAYEQKKQKNWDEALSLFIEVCKHGTKKVQKEASIEAAKLFEHRKKDYGQALNYAEKAKTIHEEQLKVLRVKSDPFLAELNKRITRLTKKITASRDYQKQSFSNREL</sequence>
<dbReference type="Proteomes" id="UP000027602">
    <property type="component" value="Chromosome"/>
</dbReference>
<feature type="coiled-coil region" evidence="1">
    <location>
        <begin position="1"/>
        <end position="28"/>
    </location>
</feature>
<dbReference type="KEGG" id="bmet:BMMGA3_10510"/>
<proteinExistence type="predicted"/>
<dbReference type="PANTHER" id="PTHR38462:SF1">
    <property type="entry name" value="YPRB RIBONUCLEASE H-LIKE DOMAIN-CONTAINING PROTEIN"/>
    <property type="match status" value="1"/>
</dbReference>
<dbReference type="Gene3D" id="3.30.420.10">
    <property type="entry name" value="Ribonuclease H-like superfamily/Ribonuclease H"/>
    <property type="match status" value="1"/>
</dbReference>
<dbReference type="STRING" id="796606.BMMGA3_10510"/>
<dbReference type="AlphaFoldDB" id="A0A068LU47"/>
<dbReference type="InterPro" id="IPR038720">
    <property type="entry name" value="YprB_RNase_H-like_dom"/>
</dbReference>
<evidence type="ECO:0000313" key="3">
    <source>
        <dbReference type="EMBL" id="AIE60498.1"/>
    </source>
</evidence>
<dbReference type="PANTHER" id="PTHR38462">
    <property type="entry name" value="EXONUCLEASE-LIKE PROTEIN"/>
    <property type="match status" value="1"/>
</dbReference>
<protein>
    <recommendedName>
        <fullName evidence="2">YprB ribonuclease H-like domain-containing protein</fullName>
    </recommendedName>
</protein>
<gene>
    <name evidence="3" type="primary">yprB</name>
    <name evidence="3" type="ORF">BMMGA3_10510</name>
</gene>
<evidence type="ECO:0000259" key="2">
    <source>
        <dbReference type="Pfam" id="PF13482"/>
    </source>
</evidence>
<keyword evidence="1" id="KW-0175">Coiled coil</keyword>
<evidence type="ECO:0000313" key="4">
    <source>
        <dbReference type="Proteomes" id="UP000027602"/>
    </source>
</evidence>
<dbReference type="SUPFAM" id="SSF53098">
    <property type="entry name" value="Ribonuclease H-like"/>
    <property type="match status" value="1"/>
</dbReference>